<dbReference type="KEGG" id="vg:22277057"/>
<evidence type="ECO:0000313" key="1">
    <source>
        <dbReference type="EMBL" id="AID50549.1"/>
    </source>
</evidence>
<dbReference type="EMBL" id="KF554508">
    <property type="protein sequence ID" value="AID50549.1"/>
    <property type="molecule type" value="Genomic_DNA"/>
</dbReference>
<name>A0A068EPC4_9CAUD</name>
<sequence length="103" mass="12080">MMTNGEVRDEAVKVLEEWAQEKPEMFVSGGEPSFCWEMRHSAIRKVLEDNDLTEYMDDIEQIDGFLHYSHLATARKYVEQYLAEEQGKFSKVTEVGHRQSDFM</sequence>
<dbReference type="RefSeq" id="YP_009099158.1">
    <property type="nucleotide sequence ID" value="NC_025423.1"/>
</dbReference>
<evidence type="ECO:0000313" key="2">
    <source>
        <dbReference type="Proteomes" id="UP000027382"/>
    </source>
</evidence>
<proteinExistence type="predicted"/>
<protein>
    <submittedName>
        <fullName evidence="1">Uncharacterized protein</fullName>
    </submittedName>
</protein>
<reference evidence="1" key="1">
    <citation type="journal article" date="2014" name="Virology">
        <title>The odd one out: Bacillus ACT bacteriophage CP-51 exhibits unusual properties compared to related Spounavirinae W.Ph. and Bastille.</title>
        <authorList>
            <person name="Klumpp J."/>
            <person name="Schmuki M."/>
            <person name="Sozhamannan S."/>
            <person name="Beyer W."/>
            <person name="Fouts D.E."/>
            <person name="Bernbach V."/>
            <person name="Calendar R."/>
            <person name="Loessner M.J."/>
        </authorList>
    </citation>
    <scope>NUCLEOTIDE SEQUENCE [LARGE SCALE GENOMIC DNA]</scope>
</reference>
<accession>A0A068EPC4</accession>
<dbReference type="OrthoDB" id="32328at10239"/>
<organism evidence="1 2">
    <name type="scientific">Bacillus phage CP-51</name>
    <dbReference type="NCBI Taxonomy" id="1391188"/>
    <lineage>
        <taxon>Viruses</taxon>
        <taxon>Duplodnaviria</taxon>
        <taxon>Heunggongvirae</taxon>
        <taxon>Uroviricota</taxon>
        <taxon>Caudoviricetes</taxon>
        <taxon>Herelleviridae</taxon>
        <taxon>Spounavirinae</taxon>
        <taxon>Siminovitchvirus</taxon>
        <taxon>Siminovitchvirus CP51</taxon>
    </lineage>
</organism>
<dbReference type="GeneID" id="22277057"/>
<keyword evidence="2" id="KW-1185">Reference proteome</keyword>
<dbReference type="Proteomes" id="UP000027382">
    <property type="component" value="Segment"/>
</dbReference>